<dbReference type="InterPro" id="IPR011008">
    <property type="entry name" value="Dimeric_a/b-barrel"/>
</dbReference>
<name>A0ABV4HQY9_9GAMM</name>
<dbReference type="InterPro" id="IPR012577">
    <property type="entry name" value="NIPSNAP"/>
</dbReference>
<accession>A0ABV4HQY9</accession>
<dbReference type="Gene3D" id="3.30.70.100">
    <property type="match status" value="1"/>
</dbReference>
<dbReference type="Pfam" id="PF07978">
    <property type="entry name" value="NIPSNAP"/>
    <property type="match status" value="1"/>
</dbReference>
<dbReference type="SUPFAM" id="SSF54909">
    <property type="entry name" value="Dimeric alpha+beta barrel"/>
    <property type="match status" value="1"/>
</dbReference>
<gene>
    <name evidence="3" type="ORF">AB6713_05835</name>
</gene>
<sequence>MTGHDETATRLPVVVELRRYTLHPGRRDTLIDLFERELVTPQEACGMRLLGRFRDLDVPDRFVWLRGFPGMEARRQALAGFYGGPAWRRHRDAANATMIDSDDVLLLRPVLDPADADATDAGVAAGAEVIGVVCRFDAPVDPAVPLHFRQRLWPRFAAAGAALLGVFASEYASNDFPALPVRQGEHVFAWFARVPVWDDGMRAAWHADAPPQRPREREVMRLRPTAGSPW</sequence>
<evidence type="ECO:0000259" key="2">
    <source>
        <dbReference type="Pfam" id="PF07978"/>
    </source>
</evidence>
<dbReference type="RefSeq" id="WP_370564132.1">
    <property type="nucleotide sequence ID" value="NZ_JBFWIB010000006.1"/>
</dbReference>
<comment type="caution">
    <text evidence="3">The sequence shown here is derived from an EMBL/GenBank/DDBJ whole genome shotgun (WGS) entry which is preliminary data.</text>
</comment>
<organism evidence="3 4">
    <name type="scientific">Luteimonas salinilitoris</name>
    <dbReference type="NCBI Taxonomy" id="3237697"/>
    <lineage>
        <taxon>Bacteria</taxon>
        <taxon>Pseudomonadati</taxon>
        <taxon>Pseudomonadota</taxon>
        <taxon>Gammaproteobacteria</taxon>
        <taxon>Lysobacterales</taxon>
        <taxon>Lysobacteraceae</taxon>
        <taxon>Luteimonas</taxon>
    </lineage>
</organism>
<reference evidence="3 4" key="1">
    <citation type="submission" date="2024-07" db="EMBL/GenBank/DDBJ databases">
        <title>Luteimonas salilacus sp. nov., isolated from the shore soil of Salt Lake in Tibet of China.</title>
        <authorList>
            <person name="Zhang X."/>
            <person name="Li A."/>
        </authorList>
    </citation>
    <scope>NUCLEOTIDE SEQUENCE [LARGE SCALE GENOMIC DNA]</scope>
    <source>
        <strain evidence="3 4">B3-2-R+30</strain>
    </source>
</reference>
<dbReference type="Proteomes" id="UP001566331">
    <property type="component" value="Unassembled WGS sequence"/>
</dbReference>
<evidence type="ECO:0000313" key="3">
    <source>
        <dbReference type="EMBL" id="MEZ0474137.1"/>
    </source>
</evidence>
<evidence type="ECO:0000256" key="1">
    <source>
        <dbReference type="SAM" id="MobiDB-lite"/>
    </source>
</evidence>
<evidence type="ECO:0000313" key="4">
    <source>
        <dbReference type="Proteomes" id="UP001566331"/>
    </source>
</evidence>
<keyword evidence="4" id="KW-1185">Reference proteome</keyword>
<proteinExistence type="predicted"/>
<dbReference type="EMBL" id="JBFWIC010000005">
    <property type="protein sequence ID" value="MEZ0474137.1"/>
    <property type="molecule type" value="Genomic_DNA"/>
</dbReference>
<protein>
    <submittedName>
        <fullName evidence="3">NIPSNAP family protein</fullName>
    </submittedName>
</protein>
<feature type="domain" description="NIPSNAP" evidence="2">
    <location>
        <begin position="15"/>
        <end position="110"/>
    </location>
</feature>
<feature type="region of interest" description="Disordered" evidence="1">
    <location>
        <begin position="208"/>
        <end position="230"/>
    </location>
</feature>